<evidence type="ECO:0000313" key="1">
    <source>
        <dbReference type="EMBL" id="EEF75992.1"/>
    </source>
</evidence>
<comment type="caution">
    <text evidence="1">The sequence shown here is derived from an EMBL/GenBank/DDBJ whole genome shotgun (WGS) entry which is preliminary data.</text>
</comment>
<gene>
    <name evidence="1" type="ORF">BACCOPRO_01486</name>
</gene>
<name>S0F897_9BACT</name>
<reference evidence="1 2" key="1">
    <citation type="submission" date="2008-12" db="EMBL/GenBank/DDBJ databases">
        <authorList>
            <person name="Fulton L."/>
            <person name="Clifton S."/>
            <person name="Fulton B."/>
            <person name="Xu J."/>
            <person name="Minx P."/>
            <person name="Pepin K.H."/>
            <person name="Johnson M."/>
            <person name="Bhonagiri V."/>
            <person name="Nash W.E."/>
            <person name="Mardis E.R."/>
            <person name="Wilson R.K."/>
        </authorList>
    </citation>
    <scope>NUCLEOTIDE SEQUENCE [LARGE SCALE GENOMIC DNA]</scope>
    <source>
        <strain evidence="1 2">DSM 18228</strain>
    </source>
</reference>
<proteinExistence type="predicted"/>
<dbReference type="STRING" id="547042.BACCOPRO_01486"/>
<dbReference type="AlphaFoldDB" id="S0F897"/>
<accession>S0F897</accession>
<organism evidence="1 2">
    <name type="scientific">Phocaeicola coprophilus DSM 18228 = JCM 13818</name>
    <dbReference type="NCBI Taxonomy" id="547042"/>
    <lineage>
        <taxon>Bacteria</taxon>
        <taxon>Pseudomonadati</taxon>
        <taxon>Bacteroidota</taxon>
        <taxon>Bacteroidia</taxon>
        <taxon>Bacteroidales</taxon>
        <taxon>Bacteroidaceae</taxon>
        <taxon>Phocaeicola</taxon>
    </lineage>
</organism>
<dbReference type="EMBL" id="ACBW01000109">
    <property type="protein sequence ID" value="EEF75992.1"/>
    <property type="molecule type" value="Genomic_DNA"/>
</dbReference>
<dbReference type="Proteomes" id="UP000014073">
    <property type="component" value="Unassembled WGS sequence"/>
</dbReference>
<evidence type="ECO:0000313" key="2">
    <source>
        <dbReference type="Proteomes" id="UP000014073"/>
    </source>
</evidence>
<dbReference type="HOGENOM" id="CLU_3195992_0_0_10"/>
<sequence>MLFAFFYILRSLYPISRPLLSHVPSFSRATDVGLFCCENTRPSQS</sequence>
<protein>
    <submittedName>
        <fullName evidence="1">Uncharacterized protein</fullName>
    </submittedName>
</protein>
<keyword evidence="2" id="KW-1185">Reference proteome</keyword>